<dbReference type="PANTHER" id="PTHR13932">
    <property type="entry name" value="COPROPORPHYRINIGEN III OXIDASE"/>
    <property type="match status" value="1"/>
</dbReference>
<dbReference type="PANTHER" id="PTHR13932:SF5">
    <property type="entry name" value="RADICAL S-ADENOSYL METHIONINE DOMAIN-CONTAINING PROTEIN 1, MITOCHONDRIAL"/>
    <property type="match status" value="1"/>
</dbReference>
<protein>
    <recommendedName>
        <fullName evidence="2">Radical SAM core domain-containing protein</fullName>
    </recommendedName>
</protein>
<dbReference type="AlphaFoldDB" id="A0A367ZJA0"/>
<dbReference type="InterPro" id="IPR007197">
    <property type="entry name" value="rSAM"/>
</dbReference>
<sequence>MTPPSRPARRPDERPPCPAPGDRLALYIHVPFCAGKCAYCGFYSVPATPEAIDRYLDRLDREAHERITPELAARLRTVFIGGGNPTALGAAALGRLLHTLTDILGGSPIEEWTIETNPETFRRELRPLLRPLPGLRLSIGLQRLRDEEIAWLGRSATARQGRQAIETALTITPNVGIDLILGVPELPSLAPELRSLVESLPIRHVSAYFLTLEPDTPYAEAVAAGSRQDPAETGPEELFGVAAVLQAAGFEQYEISNFARAGSRCQHNLAYWHQHEYLGLGPAAVGTLAGQRRTNPPSLPDWLADVPPTFESLDESTRQREFLLLRLRLLQEGLDLQEWERRFGPPAPTLIAALDREVAAGLLSQAGLRYRLTPAGLPFANQVIARLF</sequence>
<comment type="similarity">
    <text evidence="1">Belongs to the anaerobic coproporphyrinogen-III oxidase family. HemW subfamily.</text>
</comment>
<evidence type="ECO:0000259" key="2">
    <source>
        <dbReference type="PROSITE" id="PS51918"/>
    </source>
</evidence>
<dbReference type="GO" id="GO:0004109">
    <property type="term" value="F:coproporphyrinogen oxidase activity"/>
    <property type="evidence" value="ECO:0007669"/>
    <property type="project" value="InterPro"/>
</dbReference>
<dbReference type="GO" id="GO:0006779">
    <property type="term" value="P:porphyrin-containing compound biosynthetic process"/>
    <property type="evidence" value="ECO:0007669"/>
    <property type="project" value="InterPro"/>
</dbReference>
<dbReference type="SMART" id="SM00729">
    <property type="entry name" value="Elp3"/>
    <property type="match status" value="1"/>
</dbReference>
<dbReference type="InterPro" id="IPR004559">
    <property type="entry name" value="HemW-like"/>
</dbReference>
<dbReference type="GO" id="GO:0051539">
    <property type="term" value="F:4 iron, 4 sulfur cluster binding"/>
    <property type="evidence" value="ECO:0007669"/>
    <property type="project" value="InterPro"/>
</dbReference>
<feature type="domain" description="Radical SAM core" evidence="2">
    <location>
        <begin position="18"/>
        <end position="251"/>
    </location>
</feature>
<comment type="caution">
    <text evidence="3">The sequence shown here is derived from an EMBL/GenBank/DDBJ whole genome shotgun (WGS) entry which is preliminary data.</text>
</comment>
<dbReference type="CDD" id="cd01335">
    <property type="entry name" value="Radical_SAM"/>
    <property type="match status" value="1"/>
</dbReference>
<reference evidence="3 4" key="1">
    <citation type="submission" date="2018-05" db="EMBL/GenBank/DDBJ databases">
        <title>A metagenomic window into the 2 km-deep terrestrial subsurface aquifer revealed taxonomically and functionally diverse microbial community comprising novel uncultured bacterial lineages.</title>
        <authorList>
            <person name="Kadnikov V.V."/>
            <person name="Mardanov A.V."/>
            <person name="Beletsky A.V."/>
            <person name="Banks D."/>
            <person name="Pimenov N.V."/>
            <person name="Frank Y.A."/>
            <person name="Karnachuk O.V."/>
            <person name="Ravin N.V."/>
        </authorList>
    </citation>
    <scope>NUCLEOTIDE SEQUENCE [LARGE SCALE GENOMIC DNA]</scope>
    <source>
        <strain evidence="3">BY5</strain>
    </source>
</reference>
<accession>A0A367ZJA0</accession>
<dbReference type="InterPro" id="IPR006638">
    <property type="entry name" value="Elp3/MiaA/NifB-like_rSAM"/>
</dbReference>
<evidence type="ECO:0000313" key="3">
    <source>
        <dbReference type="EMBL" id="RCK78110.1"/>
    </source>
</evidence>
<dbReference type="PROSITE" id="PS51918">
    <property type="entry name" value="RADICAL_SAM"/>
    <property type="match status" value="1"/>
</dbReference>
<dbReference type="InterPro" id="IPR034505">
    <property type="entry name" value="Coproporphyrinogen-III_oxidase"/>
</dbReference>
<evidence type="ECO:0000256" key="1">
    <source>
        <dbReference type="ARBA" id="ARBA00006100"/>
    </source>
</evidence>
<dbReference type="Pfam" id="PF04055">
    <property type="entry name" value="Radical_SAM"/>
    <property type="match status" value="1"/>
</dbReference>
<dbReference type="SFLD" id="SFLDG01065">
    <property type="entry name" value="anaerobic_coproporphyrinogen-I"/>
    <property type="match status" value="1"/>
</dbReference>
<dbReference type="InterPro" id="IPR058240">
    <property type="entry name" value="rSAM_sf"/>
</dbReference>
<gene>
    <name evidence="3" type="ORF">OZSIB_1759</name>
</gene>
<dbReference type="SUPFAM" id="SSF102114">
    <property type="entry name" value="Radical SAM enzymes"/>
    <property type="match status" value="1"/>
</dbReference>
<dbReference type="SFLD" id="SFLDS00029">
    <property type="entry name" value="Radical_SAM"/>
    <property type="match status" value="1"/>
</dbReference>
<organism evidence="3 4">
    <name type="scientific">Candidatus Ozemobacter sibiricus</name>
    <dbReference type="NCBI Taxonomy" id="2268124"/>
    <lineage>
        <taxon>Bacteria</taxon>
        <taxon>Candidatus Ozemobacteria</taxon>
        <taxon>Candidatus Ozemobacterales</taxon>
        <taxon>Candidatus Ozemobacteraceae</taxon>
        <taxon>Candidatus Ozemobacter</taxon>
    </lineage>
</organism>
<dbReference type="SFLD" id="SFLDF00562">
    <property type="entry name" value="HemN-like__clustered_with_heat"/>
    <property type="match status" value="1"/>
</dbReference>
<dbReference type="InterPro" id="IPR010723">
    <property type="entry name" value="HemN_C"/>
</dbReference>
<dbReference type="GO" id="GO:0005737">
    <property type="term" value="C:cytoplasm"/>
    <property type="evidence" value="ECO:0007669"/>
    <property type="project" value="InterPro"/>
</dbReference>
<evidence type="ECO:0000313" key="4">
    <source>
        <dbReference type="Proteomes" id="UP000252355"/>
    </source>
</evidence>
<name>A0A367ZJA0_9BACT</name>
<proteinExistence type="inferred from homology"/>
<dbReference type="Proteomes" id="UP000252355">
    <property type="component" value="Unassembled WGS sequence"/>
</dbReference>
<dbReference type="Pfam" id="PF06969">
    <property type="entry name" value="HemN_C"/>
    <property type="match status" value="1"/>
</dbReference>
<dbReference type="EMBL" id="QOQW01000027">
    <property type="protein sequence ID" value="RCK78110.1"/>
    <property type="molecule type" value="Genomic_DNA"/>
</dbReference>